<dbReference type="RefSeq" id="WP_153216750.1">
    <property type="nucleotide sequence ID" value="NZ_WIBF01000010.1"/>
</dbReference>
<dbReference type="AlphaFoldDB" id="A0A843YKI5"/>
<dbReference type="Proteomes" id="UP000444174">
    <property type="component" value="Unassembled WGS sequence"/>
</dbReference>
<accession>A0A843YKI5</accession>
<evidence type="ECO:0000259" key="3">
    <source>
        <dbReference type="Pfam" id="PF19077"/>
    </source>
</evidence>
<dbReference type="GO" id="GO:0001681">
    <property type="term" value="F:sialate O-acetylesterase activity"/>
    <property type="evidence" value="ECO:0007669"/>
    <property type="project" value="InterPro"/>
</dbReference>
<feature type="domain" description="Bacterial Ig" evidence="2">
    <location>
        <begin position="622"/>
        <end position="692"/>
    </location>
</feature>
<reference evidence="4 5" key="1">
    <citation type="submission" date="2019-10" db="EMBL/GenBank/DDBJ databases">
        <title>Epibacterium sp. nov., isolated from seawater.</title>
        <authorList>
            <person name="Zhang X."/>
            <person name="Li N."/>
        </authorList>
    </citation>
    <scope>NUCLEOTIDE SEQUENCE [LARGE SCALE GENOMIC DNA]</scope>
    <source>
        <strain evidence="4 5">SM1979</strain>
    </source>
</reference>
<dbReference type="PANTHER" id="PTHR22901:SF0">
    <property type="entry name" value="SIALATE O-ACETYLESTERASE"/>
    <property type="match status" value="1"/>
</dbReference>
<name>A0A843YKI5_9RHOB</name>
<comment type="caution">
    <text evidence="4">The sequence shown here is derived from an EMBL/GenBank/DDBJ whole genome shotgun (WGS) entry which is preliminary data.</text>
</comment>
<dbReference type="Pfam" id="PF17936">
    <property type="entry name" value="Big_6"/>
    <property type="match status" value="4"/>
</dbReference>
<evidence type="ECO:0000256" key="1">
    <source>
        <dbReference type="SAM" id="MobiDB-lite"/>
    </source>
</evidence>
<keyword evidence="5" id="KW-1185">Reference proteome</keyword>
<dbReference type="EMBL" id="WIBF01000010">
    <property type="protein sequence ID" value="MQQ09772.1"/>
    <property type="molecule type" value="Genomic_DNA"/>
</dbReference>
<dbReference type="PANTHER" id="PTHR22901">
    <property type="entry name" value="SIALATE O-ACETYLESTERASE"/>
    <property type="match status" value="1"/>
</dbReference>
<evidence type="ECO:0000259" key="2">
    <source>
        <dbReference type="Pfam" id="PF17936"/>
    </source>
</evidence>
<protein>
    <submittedName>
        <fullName evidence="4">Ig-like domain-containing protein</fullName>
    </submittedName>
</protein>
<dbReference type="NCBIfam" id="NF033510">
    <property type="entry name" value="Ca_tandemer"/>
    <property type="match status" value="7"/>
</dbReference>
<feature type="domain" description="Bacterial Ig-like" evidence="3">
    <location>
        <begin position="820"/>
        <end position="891"/>
    </location>
</feature>
<dbReference type="GO" id="GO:0005975">
    <property type="term" value="P:carbohydrate metabolic process"/>
    <property type="evidence" value="ECO:0007669"/>
    <property type="project" value="TreeGrafter"/>
</dbReference>
<dbReference type="Gene3D" id="2.60.40.10">
    <property type="entry name" value="Immunoglobulins"/>
    <property type="match status" value="7"/>
</dbReference>
<organism evidence="4 5">
    <name type="scientific">Tritonibacter litoralis</name>
    <dbReference type="NCBI Taxonomy" id="2662264"/>
    <lineage>
        <taxon>Bacteria</taxon>
        <taxon>Pseudomonadati</taxon>
        <taxon>Pseudomonadota</taxon>
        <taxon>Alphaproteobacteria</taxon>
        <taxon>Rhodobacterales</taxon>
        <taxon>Paracoccaceae</taxon>
        <taxon>Tritonibacter</taxon>
    </lineage>
</organism>
<feature type="region of interest" description="Disordered" evidence="1">
    <location>
        <begin position="165"/>
        <end position="250"/>
    </location>
</feature>
<feature type="domain" description="Bacterial Ig" evidence="2">
    <location>
        <begin position="716"/>
        <end position="790"/>
    </location>
</feature>
<dbReference type="InterPro" id="IPR041498">
    <property type="entry name" value="Big_6"/>
</dbReference>
<gene>
    <name evidence="4" type="ORF">GFB49_14995</name>
</gene>
<feature type="compositionally biased region" description="Gly residues" evidence="1">
    <location>
        <begin position="171"/>
        <end position="180"/>
    </location>
</feature>
<feature type="compositionally biased region" description="Acidic residues" evidence="1">
    <location>
        <begin position="181"/>
        <end position="215"/>
    </location>
</feature>
<dbReference type="NCBIfam" id="NF012196">
    <property type="entry name" value="Ig_like_ice"/>
    <property type="match status" value="1"/>
</dbReference>
<sequence>MSTIAFITRDQAGTKQHGEFAEANSVLDATSAKDISLNLSTADVQGYSRVGNDLQILTMDGQILVLDNYFATGLTGEKNLFLSDNGEFIEVVIDASPEGALYPTYEPLDVSGKWSAYDELVFLELDRVEPVIAPLVAAPALGGLGAAAAAAGIVGAGALAAGGDDDEAGDGDGTGGGAGDGGDDTGDDDDTGDVGDDGGDGDGDDDGGDSSDDGDSGSVTPTVDNPDASYDVAGDTTDPVTISGTGAPGSTVDVTIGTATQTVTVNDDGIWSAPFDPADLPADGNYDVEVHVEDPDGETFDLDGPTLNIDTTPPPIAITEGTQSVGEIVNANEQADGPVISGEGEVGASISVEIDGTTHTTTVGEDGTWSVTFSETEIATGEYTTTVTVTSADAFGNTTVVTDVLEVDTIAPAIGVDTVEGDDLVNAAEAADGVTLSGTGEAGAAISVEFMGETATTTVGADGTWAVAYDAALIAGGEYDATATVTSTDAAGNSSTTSHTVEIDTVAPTATINTVEGDDVVNAAEAADGVTLSGTGEAGAAISVEFMGETATTTVGADGTWAVAYDAALIAGGEYDATATVTSTDAAGNSSTTSHTVEIDTVAPTTTINTVEGDDFVNAAEAADGVTLSGTGEAGAAISVEFMGEIATTTVGDDGSWSVAYDAAVITAGEYDTTFTVTSTDAAGNSSTSDHTVTIDTVAPTATIDTVETDDVVNAAEASDGVTLSGSGEAGSTVEVTFLGSTRTTTVAGDGSWSLDYDASDVPAGESSQTASVTLTDAAGNVGPTVTHTVEVDTLVDPLTSDALQTADDIINQSERAAGVTLTGTVEPGSSVTVTINSVTRSATVDASGNWTVDFDAADLPEGTYSETATITATDAAGNTASISETFAVDTYGASEYHGLETNSGDIEQLIFEDEITDMAVSTVADDGTVTAISGVSRTDTATDPFDPSIVTTETSFFLADPTQVPDGSRLVITGTDTSGNTADTLLILEDNVSGNVLDNAGLSGFNVEILALDESAAADIVITEDDIKALSSNTDTLVVHGGTDDTITVTGVTASETRTIDGESFNVYTVGTDGTTLIVEEDVNVII</sequence>
<evidence type="ECO:0000313" key="4">
    <source>
        <dbReference type="EMBL" id="MQQ09772.1"/>
    </source>
</evidence>
<dbReference type="Pfam" id="PF19077">
    <property type="entry name" value="Big_13"/>
    <property type="match status" value="1"/>
</dbReference>
<dbReference type="InterPro" id="IPR049826">
    <property type="entry name" value="Ig-like_ice"/>
</dbReference>
<dbReference type="InterPro" id="IPR039329">
    <property type="entry name" value="SIAE"/>
</dbReference>
<proteinExistence type="predicted"/>
<feature type="domain" description="Bacterial Ig" evidence="2">
    <location>
        <begin position="523"/>
        <end position="596"/>
    </location>
</feature>
<feature type="domain" description="Bacterial Ig" evidence="2">
    <location>
        <begin position="427"/>
        <end position="500"/>
    </location>
</feature>
<evidence type="ECO:0000313" key="5">
    <source>
        <dbReference type="Proteomes" id="UP000444174"/>
    </source>
</evidence>
<dbReference type="InterPro" id="IPR013783">
    <property type="entry name" value="Ig-like_fold"/>
</dbReference>
<dbReference type="InterPro" id="IPR044016">
    <property type="entry name" value="Big_13"/>
</dbReference>